<evidence type="ECO:0000313" key="16">
    <source>
        <dbReference type="Proteomes" id="UP000028533"/>
    </source>
</evidence>
<dbReference type="PIRSF" id="PIRSF004557">
    <property type="entry name" value="SecY"/>
    <property type="match status" value="1"/>
</dbReference>
<dbReference type="InterPro" id="IPR030659">
    <property type="entry name" value="SecY_CS"/>
</dbReference>
<organism evidence="15 16">
    <name type="scientific">Mycoplasma capricolum subsp. capricolum 14232</name>
    <dbReference type="NCBI Taxonomy" id="1188238"/>
    <lineage>
        <taxon>Bacteria</taxon>
        <taxon>Bacillati</taxon>
        <taxon>Mycoplasmatota</taxon>
        <taxon>Mollicutes</taxon>
        <taxon>Mycoplasmataceae</taxon>
        <taxon>Mycoplasma</taxon>
    </lineage>
</organism>
<feature type="region of interest" description="Disordered" evidence="14">
    <location>
        <begin position="1"/>
        <end position="22"/>
    </location>
</feature>
<accession>A0A084EJN7</accession>
<dbReference type="EMBL" id="JFDO01000026">
    <property type="protein sequence ID" value="KEZ18179.1"/>
    <property type="molecule type" value="Genomic_DNA"/>
</dbReference>
<keyword evidence="4 10" id="KW-0812">Transmembrane</keyword>
<comment type="subcellular location">
    <subcellularLocation>
        <location evidence="10">Cell membrane</location>
        <topology evidence="10">Multi-pass membrane protein</topology>
    </subcellularLocation>
    <subcellularLocation>
        <location evidence="1 12">Membrane</location>
        <topology evidence="1 12">Multi-pass membrane protein</topology>
    </subcellularLocation>
</comment>
<keyword evidence="3 10" id="KW-0813">Transport</keyword>
<comment type="caution">
    <text evidence="15">The sequence shown here is derived from an EMBL/GenBank/DDBJ whole genome shotgun (WGS) entry which is preliminary data.</text>
</comment>
<evidence type="ECO:0000256" key="6">
    <source>
        <dbReference type="ARBA" id="ARBA00022989"/>
    </source>
</evidence>
<evidence type="ECO:0000256" key="2">
    <source>
        <dbReference type="ARBA" id="ARBA00005751"/>
    </source>
</evidence>
<evidence type="ECO:0000256" key="10">
    <source>
        <dbReference type="HAMAP-Rule" id="MF_01465"/>
    </source>
</evidence>
<name>A0A084EJN7_MYCCA</name>
<dbReference type="Gene3D" id="1.10.3370.10">
    <property type="entry name" value="SecY subunit domain"/>
    <property type="match status" value="1"/>
</dbReference>
<dbReference type="NCBIfam" id="TIGR00967">
    <property type="entry name" value="3a0501s007"/>
    <property type="match status" value="1"/>
</dbReference>
<keyword evidence="7 10" id="KW-0811">Translocation</keyword>
<gene>
    <name evidence="10 15" type="primary">secY</name>
    <name evidence="15" type="ORF">MCAPa_6320</name>
</gene>
<comment type="function">
    <text evidence="10 11">The central subunit of the protein translocation channel SecYEG. Consists of two halves formed by TMs 1-5 and 6-10. These two domains form a lateral gate at the front which open onto the bilayer between TMs 2 and 7, and are clamped together by SecE at the back. The channel is closed by both a pore ring composed of hydrophobic SecY resides and a short helix (helix 2A) on the extracellular side of the membrane which forms a plug. The plug probably moves laterally to allow the channel to open. The ring and the pore may move independently.</text>
</comment>
<dbReference type="SUPFAM" id="SSF103491">
    <property type="entry name" value="Preprotein translocase SecY subunit"/>
    <property type="match status" value="1"/>
</dbReference>
<dbReference type="PROSITE" id="PS00756">
    <property type="entry name" value="SECY_2"/>
    <property type="match status" value="1"/>
</dbReference>
<evidence type="ECO:0000256" key="8">
    <source>
        <dbReference type="ARBA" id="ARBA00023136"/>
    </source>
</evidence>
<evidence type="ECO:0000256" key="11">
    <source>
        <dbReference type="RuleBase" id="RU000537"/>
    </source>
</evidence>
<dbReference type="InterPro" id="IPR002208">
    <property type="entry name" value="SecY/SEC61-alpha"/>
</dbReference>
<evidence type="ECO:0000256" key="12">
    <source>
        <dbReference type="RuleBase" id="RU003484"/>
    </source>
</evidence>
<dbReference type="AlphaFoldDB" id="A0A084EJN7"/>
<dbReference type="FunFam" id="1.10.3370.10:FF:000001">
    <property type="entry name" value="Preprotein translocase subunit SecY"/>
    <property type="match status" value="1"/>
</dbReference>
<dbReference type="SMR" id="A0A084EJN7"/>
<reference evidence="15 16" key="1">
    <citation type="submission" date="2014-02" db="EMBL/GenBank/DDBJ databases">
        <title>Genome sequence of Mycoplasma capricolum subsp. capricolum strain 14232.</title>
        <authorList>
            <person name="Sirand-Pugnet P."/>
            <person name="Breton M."/>
            <person name="Dordet-Frisoni E."/>
            <person name="Baranowski E."/>
            <person name="Barre A."/>
            <person name="Couture C."/>
            <person name="Dupuy V."/>
            <person name="Gaurivaud P."/>
            <person name="Jacob D."/>
            <person name="Lemaitre C."/>
            <person name="Manso-Silvan L."/>
            <person name="Nikolski M."/>
            <person name="Nouvel L.-X."/>
            <person name="Poumarat F."/>
            <person name="Tardy F."/>
            <person name="Thebault P."/>
            <person name="Theil S."/>
            <person name="Citti C."/>
            <person name="Thiaucourt F."/>
            <person name="Blanchard A."/>
        </authorList>
    </citation>
    <scope>NUCLEOTIDE SEQUENCE [LARGE SCALE GENOMIC DNA]</scope>
    <source>
        <strain evidence="15 16">14232</strain>
    </source>
</reference>
<evidence type="ECO:0000256" key="4">
    <source>
        <dbReference type="ARBA" id="ARBA00022692"/>
    </source>
</evidence>
<dbReference type="PANTHER" id="PTHR10906">
    <property type="entry name" value="SECY/SEC61-ALPHA FAMILY MEMBER"/>
    <property type="match status" value="1"/>
</dbReference>
<dbReference type="Pfam" id="PF00344">
    <property type="entry name" value="SecY"/>
    <property type="match status" value="1"/>
</dbReference>
<dbReference type="PROSITE" id="PS00755">
    <property type="entry name" value="SECY_1"/>
    <property type="match status" value="1"/>
</dbReference>
<evidence type="ECO:0000256" key="13">
    <source>
        <dbReference type="RuleBase" id="RU004349"/>
    </source>
</evidence>
<keyword evidence="8 10" id="KW-0472">Membrane</keyword>
<proteinExistence type="inferred from homology"/>
<dbReference type="GO" id="GO:0065002">
    <property type="term" value="P:intracellular protein transmembrane transport"/>
    <property type="evidence" value="ECO:0007669"/>
    <property type="project" value="UniProtKB-UniRule"/>
</dbReference>
<dbReference type="Proteomes" id="UP000028533">
    <property type="component" value="Unassembled WGS sequence"/>
</dbReference>
<dbReference type="PRINTS" id="PR00303">
    <property type="entry name" value="SECYTRNLCASE"/>
</dbReference>
<sequence>MVIKKPANKVDKKSTFKSSNKKKNPFKSSFLTKNKDLIYRILFTLLALIIIRLGVYITVPGVTLDKRFATDSSRIQFFQLLSTLGGGSIGRFSILALGVSPYITASIIVQLLSTDVIPVLTRWSKSGERGRKKLDKLTKIIMIPFALMQAEATIFTLSSQGLIIPGWDNTNAIANSAFYYILIPLVMLGGSFFMLWIADQITIKGIGNGISIVIFIGIIISMPSNLKSTFEYWVSNSGEEANIFFSGLLNFMIYISVFLLVILSVVIMNEAERKIPIQQTGSGLTDSSEHTPYLPLKLNNAGVIPVIFASAIISTPITISQIIEAVNPDSGFVIFTRDYLSFNTWWGISIFGILIVLFTFLYSQVQINPEKIAENFQKSGTFIPGIKPGKDTTKYLTGIINRLSVVGSVFLAIIALLPYVISKLTQLPSNLAIGGTGLIICISVAIQTVQQLKGRIIQQNFIEKKKEKFTNNINKNKTSHIW</sequence>
<dbReference type="InterPro" id="IPR023201">
    <property type="entry name" value="SecY_dom_sf"/>
</dbReference>
<protein>
    <recommendedName>
        <fullName evidence="9 10">Protein translocase subunit SecY</fullName>
    </recommendedName>
</protein>
<dbReference type="RefSeq" id="WP_011387532.1">
    <property type="nucleotide sequence ID" value="NZ_JFDO01000026.1"/>
</dbReference>
<comment type="similarity">
    <text evidence="2 10 13">Belongs to the SecY/SEC61-alpha family.</text>
</comment>
<evidence type="ECO:0000256" key="3">
    <source>
        <dbReference type="ARBA" id="ARBA00022448"/>
    </source>
</evidence>
<evidence type="ECO:0000256" key="1">
    <source>
        <dbReference type="ARBA" id="ARBA00004141"/>
    </source>
</evidence>
<dbReference type="InterPro" id="IPR026593">
    <property type="entry name" value="SecY"/>
</dbReference>
<keyword evidence="10" id="KW-1003">Cell membrane</keyword>
<dbReference type="HAMAP" id="MF_01465">
    <property type="entry name" value="SecY"/>
    <property type="match status" value="1"/>
</dbReference>
<evidence type="ECO:0000313" key="15">
    <source>
        <dbReference type="EMBL" id="KEZ18179.1"/>
    </source>
</evidence>
<evidence type="ECO:0000256" key="7">
    <source>
        <dbReference type="ARBA" id="ARBA00023010"/>
    </source>
</evidence>
<evidence type="ECO:0000256" key="9">
    <source>
        <dbReference type="ARBA" id="ARBA00039733"/>
    </source>
</evidence>
<dbReference type="GO" id="GO:0005886">
    <property type="term" value="C:plasma membrane"/>
    <property type="evidence" value="ECO:0007669"/>
    <property type="project" value="UniProtKB-SubCell"/>
</dbReference>
<keyword evidence="5 10" id="KW-0653">Protein transport</keyword>
<dbReference type="GO" id="GO:0043952">
    <property type="term" value="P:protein transport by the Sec complex"/>
    <property type="evidence" value="ECO:0007669"/>
    <property type="project" value="UniProtKB-UniRule"/>
</dbReference>
<comment type="subunit">
    <text evidence="10">Component of the Sec protein translocase complex. Heterotrimer consisting of SecY, SecE and SecG subunits. The heterotrimers can form oligomers, although 1 heterotrimer is thought to be able to translocate proteins. Interacts with the ribosome. Interacts with SecDF, and other proteins may be involved. Interacts with SecA.</text>
</comment>
<evidence type="ECO:0000256" key="5">
    <source>
        <dbReference type="ARBA" id="ARBA00022927"/>
    </source>
</evidence>
<keyword evidence="6 10" id="KW-1133">Transmembrane helix</keyword>
<dbReference type="GO" id="GO:0006605">
    <property type="term" value="P:protein targeting"/>
    <property type="evidence" value="ECO:0007669"/>
    <property type="project" value="UniProtKB-UniRule"/>
</dbReference>
<dbReference type="GeneID" id="23778369"/>
<evidence type="ECO:0000256" key="14">
    <source>
        <dbReference type="SAM" id="MobiDB-lite"/>
    </source>
</evidence>